<feature type="compositionally biased region" description="Low complexity" evidence="2">
    <location>
        <begin position="28"/>
        <end position="37"/>
    </location>
</feature>
<feature type="coiled-coil region" evidence="1">
    <location>
        <begin position="293"/>
        <end position="320"/>
    </location>
</feature>
<dbReference type="RefSeq" id="XP_001030419.4">
    <property type="nucleotide sequence ID" value="XM_001030419.4"/>
</dbReference>
<dbReference type="Proteomes" id="UP000009168">
    <property type="component" value="Unassembled WGS sequence"/>
</dbReference>
<protein>
    <submittedName>
        <fullName evidence="3">Uncharacterized protein</fullName>
    </submittedName>
</protein>
<accession>Q22BU4</accession>
<reference evidence="4" key="1">
    <citation type="journal article" date="2006" name="PLoS Biol.">
        <title>Macronuclear genome sequence of the ciliate Tetrahymena thermophila, a model eukaryote.</title>
        <authorList>
            <person name="Eisen J.A."/>
            <person name="Coyne R.S."/>
            <person name="Wu M."/>
            <person name="Wu D."/>
            <person name="Thiagarajan M."/>
            <person name="Wortman J.R."/>
            <person name="Badger J.H."/>
            <person name="Ren Q."/>
            <person name="Amedeo P."/>
            <person name="Jones K.M."/>
            <person name="Tallon L.J."/>
            <person name="Delcher A.L."/>
            <person name="Salzberg S.L."/>
            <person name="Silva J.C."/>
            <person name="Haas B.J."/>
            <person name="Majoros W.H."/>
            <person name="Farzad M."/>
            <person name="Carlton J.M."/>
            <person name="Smith R.K. Jr."/>
            <person name="Garg J."/>
            <person name="Pearlman R.E."/>
            <person name="Karrer K.M."/>
            <person name="Sun L."/>
            <person name="Manning G."/>
            <person name="Elde N.C."/>
            <person name="Turkewitz A.P."/>
            <person name="Asai D.J."/>
            <person name="Wilkes D.E."/>
            <person name="Wang Y."/>
            <person name="Cai H."/>
            <person name="Collins K."/>
            <person name="Stewart B.A."/>
            <person name="Lee S.R."/>
            <person name="Wilamowska K."/>
            <person name="Weinberg Z."/>
            <person name="Ruzzo W.L."/>
            <person name="Wloga D."/>
            <person name="Gaertig J."/>
            <person name="Frankel J."/>
            <person name="Tsao C.-C."/>
            <person name="Gorovsky M.A."/>
            <person name="Keeling P.J."/>
            <person name="Waller R.F."/>
            <person name="Patron N.J."/>
            <person name="Cherry J.M."/>
            <person name="Stover N.A."/>
            <person name="Krieger C.J."/>
            <person name="del Toro C."/>
            <person name="Ryder H.F."/>
            <person name="Williamson S.C."/>
            <person name="Barbeau R.A."/>
            <person name="Hamilton E.P."/>
            <person name="Orias E."/>
        </authorList>
    </citation>
    <scope>NUCLEOTIDE SEQUENCE [LARGE SCALE GENOMIC DNA]</scope>
    <source>
        <strain evidence="4">SB210</strain>
    </source>
</reference>
<organism evidence="3 4">
    <name type="scientific">Tetrahymena thermophila (strain SB210)</name>
    <dbReference type="NCBI Taxonomy" id="312017"/>
    <lineage>
        <taxon>Eukaryota</taxon>
        <taxon>Sar</taxon>
        <taxon>Alveolata</taxon>
        <taxon>Ciliophora</taxon>
        <taxon>Intramacronucleata</taxon>
        <taxon>Oligohymenophorea</taxon>
        <taxon>Hymenostomatida</taxon>
        <taxon>Tetrahymenina</taxon>
        <taxon>Tetrahymenidae</taxon>
        <taxon>Tetrahymena</taxon>
    </lineage>
</organism>
<dbReference type="AlphaFoldDB" id="Q22BU4"/>
<dbReference type="GeneID" id="7830853"/>
<keyword evidence="4" id="KW-1185">Reference proteome</keyword>
<evidence type="ECO:0000256" key="1">
    <source>
        <dbReference type="SAM" id="Coils"/>
    </source>
</evidence>
<dbReference type="EMBL" id="GG662531">
    <property type="protein sequence ID" value="EAR82756.4"/>
    <property type="molecule type" value="Genomic_DNA"/>
</dbReference>
<proteinExistence type="predicted"/>
<dbReference type="KEGG" id="tet:TTHERM_01084230"/>
<feature type="compositionally biased region" description="Low complexity" evidence="2">
    <location>
        <begin position="78"/>
        <end position="102"/>
    </location>
</feature>
<sequence>MYLSPSPNRGSYLLNTEQKQTSEDYFNSSPHSQYSSSKQIDKKQRKAHSINEMIRKVEQEIINSEMSIHQNHLDQKSKSSNHSCNNSFSSVLQHQQQMQQQLNTHNLQSQPNFLQSASPCQQSKQINHNNYYYPTQTHHGYYIPPSKHNSQTHSIDIANKTSIDSYQDNVNNISRISTTKQSIFPQNTVPSASSSSHIFPQQYVTMKDFRKVLEEQLAIREQSIIQQISSCLKEQIIPEIKRQVVKELDKKKQQIDAQLQNIHQVVQENISVQQLDDKIYNLKMSFDKSKFLKAQTELKTQTLDQKYQNLEERINKIEENTFEHISIFEQYKLENQKTISDFKQFNRQVCRINEIVEKLSRSYISLEYSVRKNYDDICQKINELDSTEEVPFNIKKDKYSQGLMKELNKCLTKDSNQADTSSNQTEKISEIQEKQEPYCNNYKININQKNFNPQVQLNEQNQNNIFNCYDKNIQRVLLESFEEYDISPTLGKSASKKQMSSDKCRIQPKNQQNEDYIKQINNETTNENDYNYDYDYSSKIREVNISNRNISQILKLKSKLENKELIQEEIAEQIEESNDQEIPRAETQQSIDIHYVKKGLPQIFPLVQSTNFMQYEENSNFQYQENESQQIINAVQSIACSEMKCINQNEIVSLDDPIKLSELDLNQQNSILNQEKESSQNNFVLGNQVESLNIQQLNLQESNSLHNENLNTYNKSSSSHKKINENSYHSANKHSSGSFNQCPLQNNNFSIKKIDSSIQKECQDQQNISINQNRIILQSKNIEDLIQNKVDNNINFSLNDSQF</sequence>
<dbReference type="InParanoid" id="Q22BU4"/>
<evidence type="ECO:0000256" key="2">
    <source>
        <dbReference type="SAM" id="MobiDB-lite"/>
    </source>
</evidence>
<gene>
    <name evidence="3" type="ORF">TTHERM_01084230</name>
</gene>
<feature type="region of interest" description="Disordered" evidence="2">
    <location>
        <begin position="1"/>
        <end position="48"/>
    </location>
</feature>
<name>Q22BU4_TETTS</name>
<feature type="coiled-coil region" evidence="1">
    <location>
        <begin position="241"/>
        <end position="268"/>
    </location>
</feature>
<feature type="compositionally biased region" description="Polar residues" evidence="2">
    <location>
        <begin position="1"/>
        <end position="27"/>
    </location>
</feature>
<feature type="region of interest" description="Disordered" evidence="2">
    <location>
        <begin position="71"/>
        <end position="102"/>
    </location>
</feature>
<dbReference type="HOGENOM" id="CLU_616103_0_0_1"/>
<evidence type="ECO:0000313" key="3">
    <source>
        <dbReference type="EMBL" id="EAR82756.4"/>
    </source>
</evidence>
<keyword evidence="1" id="KW-0175">Coiled coil</keyword>
<evidence type="ECO:0000313" key="4">
    <source>
        <dbReference type="Proteomes" id="UP000009168"/>
    </source>
</evidence>